<dbReference type="AlphaFoldDB" id="A0A0L0N236"/>
<comment type="subcellular location">
    <subcellularLocation>
        <location evidence="1">Membrane</location>
        <topology evidence="1">Single-pass membrane protein</topology>
    </subcellularLocation>
</comment>
<feature type="region of interest" description="Disordered" evidence="6">
    <location>
        <begin position="115"/>
        <end position="261"/>
    </location>
</feature>
<evidence type="ECO:0000256" key="1">
    <source>
        <dbReference type="ARBA" id="ARBA00004167"/>
    </source>
</evidence>
<feature type="region of interest" description="Disordered" evidence="6">
    <location>
        <begin position="1"/>
        <end position="103"/>
    </location>
</feature>
<feature type="compositionally biased region" description="Basic and acidic residues" evidence="6">
    <location>
        <begin position="170"/>
        <end position="185"/>
    </location>
</feature>
<proteinExistence type="inferred from homology"/>
<dbReference type="SMART" id="SM00568">
    <property type="entry name" value="GRAM"/>
    <property type="match status" value="1"/>
</dbReference>
<dbReference type="PANTHER" id="PTHR23319">
    <property type="entry name" value="GRAM DOMAIN CONTAINING 1B, ISOFORM E"/>
    <property type="match status" value="1"/>
</dbReference>
<sequence length="1150" mass="124089">MDSSNGLGKLLPKAISAKRRRRRQQKSAEASATDDDAVSRRLSSRELSDDTNSTNMADDEDPDDGSFGSFESGADLEQNDPAPPAAAGSPSARPATLSTHPSLIGYLTTSSPVVQATHLDSRSLIQPPRRPRSDRSGSDRGTSPDASTRDRGAAANPSIIELPAAAKIASPDRRPRPPPRIETRPPRTPPTSDTPAPVIVNTPPTPIERGDPAAGSSPERKTARNRVSPRASADGSPPSQNMSAHRRSKSGSAAIVPSKLSNITLAPLTPTAESGEATPNPTGFFSSVISAAQNAATTFSNNLPGTNIGIGSNRSRSSLPKSQGSSTHSQVAEAEPEPEPEPEPRIEDTMDQKESAVRTLGSGDLSLSQLGIAEPSTSIASPVSARFADAADTRTRSESAPVDPQARIADILPDESTSRPRSLVEATSGDQTPPQVELADNRAGFQSTSSIRSAVKPHRKRGSSVTTGGTGMTALGAAIPPAHNSVITPSGNFGAPKLTGFAIASKKRNRDFHSLFKSVPDDDYLIEDYSCALQREILAHGRLYVSEGHLCFSSNILGWTTTLVMSFDEIVSVEKRSTALLFKNGLMISTLHAKHIFASFTSRDATYDLIVNIWKLGHPTMKSTLNGVRLEGTGGDKTEKVDAEPSGLDIEIREVASDSEDDSEEDDDDDDDEDFYDEEENDDIPDTQATEFTGMDADAEKLALRKISTMMVSNVAPADATKESPLPPAGSVDFPGPTAHPTTDCGDSATHYDKVIGDDIIPAPLGKVYSLVFGAASVTWMAKWLTGEQKCTDLQMEDKKGLSLDKKTRNFTYIKPLNASIGPRQTKCIVAETLDNFDLDKAVNLSVSVQNPDVPSGSKFTVKTKYCLSWAENNATRVQVNCTTEWSGKSWIKGAIEKGVNDGQTQYCKDLFAALKASVTSRPRAGTGPNGPARAKKKLKRSKALLTADGSIERNNGSKRAAKQDWGPLEPLRGIMEPWIDVIQPVLTGNVMYGLLVGLLVAMWFGFGSGPSKNAAPYGPGIGFYSSNRLAAYEEMWRREDSELWEWLDERVGLDRLSSDGLNIRKKSLDARTIEEKLRGERMDEREVEEAIRVTEEKLRVLREVVGKASLGQERDGARRETRSGDMPLHGLYICISSTWLSWRHEQSYL</sequence>
<name>A0A0L0N236_TOLOC</name>
<dbReference type="GO" id="GO:0005886">
    <property type="term" value="C:plasma membrane"/>
    <property type="evidence" value="ECO:0007669"/>
    <property type="project" value="TreeGrafter"/>
</dbReference>
<dbReference type="Proteomes" id="UP000036947">
    <property type="component" value="Unassembled WGS sequence"/>
</dbReference>
<dbReference type="GO" id="GO:0005739">
    <property type="term" value="C:mitochondrion"/>
    <property type="evidence" value="ECO:0007669"/>
    <property type="project" value="TreeGrafter"/>
</dbReference>
<dbReference type="STRING" id="1163406.A0A0L0N236"/>
<feature type="compositionally biased region" description="Basic and acidic residues" evidence="6">
    <location>
        <begin position="342"/>
        <end position="356"/>
    </location>
</feature>
<feature type="region of interest" description="Disordered" evidence="6">
    <location>
        <begin position="625"/>
        <end position="695"/>
    </location>
</feature>
<dbReference type="GO" id="GO:0032366">
    <property type="term" value="P:intracellular sterol transport"/>
    <property type="evidence" value="ECO:0007669"/>
    <property type="project" value="TreeGrafter"/>
</dbReference>
<comment type="caution">
    <text evidence="9">The sequence shown here is derived from an EMBL/GenBank/DDBJ whole genome shotgun (WGS) entry which is preliminary data.</text>
</comment>
<evidence type="ECO:0000256" key="2">
    <source>
        <dbReference type="ARBA" id="ARBA00006582"/>
    </source>
</evidence>
<feature type="compositionally biased region" description="Basic residues" evidence="6">
    <location>
        <begin position="16"/>
        <end position="25"/>
    </location>
</feature>
<dbReference type="GO" id="GO:0120015">
    <property type="term" value="F:sterol transfer activity"/>
    <property type="evidence" value="ECO:0007669"/>
    <property type="project" value="TreeGrafter"/>
</dbReference>
<dbReference type="InterPro" id="IPR051482">
    <property type="entry name" value="Cholesterol_transport"/>
</dbReference>
<feature type="compositionally biased region" description="Acidic residues" evidence="6">
    <location>
        <begin position="657"/>
        <end position="685"/>
    </location>
</feature>
<dbReference type="GO" id="GO:0140268">
    <property type="term" value="C:endoplasmic reticulum-plasma membrane contact site"/>
    <property type="evidence" value="ECO:0007669"/>
    <property type="project" value="TreeGrafter"/>
</dbReference>
<feature type="compositionally biased region" description="Polar residues" evidence="6">
    <location>
        <begin position="300"/>
        <end position="330"/>
    </location>
</feature>
<dbReference type="GO" id="GO:0005789">
    <property type="term" value="C:endoplasmic reticulum membrane"/>
    <property type="evidence" value="ECO:0007669"/>
    <property type="project" value="TreeGrafter"/>
</dbReference>
<protein>
    <recommendedName>
        <fullName evidence="8">VASt domain-containing protein</fullName>
    </recommendedName>
</protein>
<dbReference type="CDD" id="cd13220">
    <property type="entry name" value="PH-GRAM_GRAMDC"/>
    <property type="match status" value="1"/>
</dbReference>
<gene>
    <name evidence="9" type="ORF">TOPH_07448</name>
</gene>
<accession>A0A0L0N236</accession>
<evidence type="ECO:0000256" key="4">
    <source>
        <dbReference type="ARBA" id="ARBA00022989"/>
    </source>
</evidence>
<evidence type="ECO:0000256" key="7">
    <source>
        <dbReference type="SAM" id="Phobius"/>
    </source>
</evidence>
<keyword evidence="10" id="KW-1185">Reference proteome</keyword>
<feature type="compositionally biased region" description="Basic and acidic residues" evidence="6">
    <location>
        <begin position="37"/>
        <end position="48"/>
    </location>
</feature>
<keyword evidence="4 7" id="KW-1133">Transmembrane helix</keyword>
<evidence type="ECO:0000313" key="10">
    <source>
        <dbReference type="Proteomes" id="UP000036947"/>
    </source>
</evidence>
<reference evidence="9 10" key="1">
    <citation type="journal article" date="2015" name="BMC Genomics">
        <title>The genome of the truffle-parasite Tolypocladium ophioglossoides and the evolution of antifungal peptaibiotics.</title>
        <authorList>
            <person name="Quandt C.A."/>
            <person name="Bushley K.E."/>
            <person name="Spatafora J.W."/>
        </authorList>
    </citation>
    <scope>NUCLEOTIDE SEQUENCE [LARGE SCALE GENOMIC DNA]</scope>
    <source>
        <strain evidence="9 10">CBS 100239</strain>
    </source>
</reference>
<dbReference type="InterPro" id="IPR011993">
    <property type="entry name" value="PH-like_dom_sf"/>
</dbReference>
<feature type="transmembrane region" description="Helical" evidence="7">
    <location>
        <begin position="991"/>
        <end position="1007"/>
    </location>
</feature>
<dbReference type="Pfam" id="PF16016">
    <property type="entry name" value="VASt"/>
    <property type="match status" value="1"/>
</dbReference>
<dbReference type="EMBL" id="LFRF01000031">
    <property type="protein sequence ID" value="KND87885.1"/>
    <property type="molecule type" value="Genomic_DNA"/>
</dbReference>
<dbReference type="Gene3D" id="2.30.29.30">
    <property type="entry name" value="Pleckstrin-homology domain (PH domain)/Phosphotyrosine-binding domain (PTB)"/>
    <property type="match status" value="1"/>
</dbReference>
<dbReference type="Pfam" id="PF02893">
    <property type="entry name" value="GRAM"/>
    <property type="match status" value="1"/>
</dbReference>
<evidence type="ECO:0000256" key="5">
    <source>
        <dbReference type="ARBA" id="ARBA00023136"/>
    </source>
</evidence>
<evidence type="ECO:0000256" key="3">
    <source>
        <dbReference type="ARBA" id="ARBA00022692"/>
    </source>
</evidence>
<dbReference type="InterPro" id="IPR031968">
    <property type="entry name" value="VASt"/>
</dbReference>
<evidence type="ECO:0000313" key="9">
    <source>
        <dbReference type="EMBL" id="KND87885.1"/>
    </source>
</evidence>
<dbReference type="GO" id="GO:0032934">
    <property type="term" value="F:sterol binding"/>
    <property type="evidence" value="ECO:0007669"/>
    <property type="project" value="TreeGrafter"/>
</dbReference>
<feature type="region of interest" description="Disordered" evidence="6">
    <location>
        <begin position="718"/>
        <end position="746"/>
    </location>
</feature>
<feature type="region of interest" description="Disordered" evidence="6">
    <location>
        <begin position="300"/>
        <end position="361"/>
    </location>
</feature>
<dbReference type="PANTHER" id="PTHR23319:SF4">
    <property type="entry name" value="GRAM DOMAIN CONTAINING 1B, ISOFORM E"/>
    <property type="match status" value="1"/>
</dbReference>
<dbReference type="PROSITE" id="PS51778">
    <property type="entry name" value="VAST"/>
    <property type="match status" value="1"/>
</dbReference>
<feature type="domain" description="VASt" evidence="8">
    <location>
        <begin position="751"/>
        <end position="923"/>
    </location>
</feature>
<evidence type="ECO:0000256" key="6">
    <source>
        <dbReference type="SAM" id="MobiDB-lite"/>
    </source>
</evidence>
<dbReference type="OrthoDB" id="2162691at2759"/>
<evidence type="ECO:0000259" key="8">
    <source>
        <dbReference type="PROSITE" id="PS51778"/>
    </source>
</evidence>
<feature type="region of interest" description="Disordered" evidence="6">
    <location>
        <begin position="921"/>
        <end position="941"/>
    </location>
</feature>
<organism evidence="9 10">
    <name type="scientific">Tolypocladium ophioglossoides (strain CBS 100239)</name>
    <name type="common">Snaketongue truffleclub</name>
    <name type="synonym">Elaphocordyceps ophioglossoides</name>
    <dbReference type="NCBI Taxonomy" id="1163406"/>
    <lineage>
        <taxon>Eukaryota</taxon>
        <taxon>Fungi</taxon>
        <taxon>Dikarya</taxon>
        <taxon>Ascomycota</taxon>
        <taxon>Pezizomycotina</taxon>
        <taxon>Sordariomycetes</taxon>
        <taxon>Hypocreomycetidae</taxon>
        <taxon>Hypocreales</taxon>
        <taxon>Ophiocordycipitaceae</taxon>
        <taxon>Tolypocladium</taxon>
    </lineage>
</organism>
<dbReference type="InterPro" id="IPR004182">
    <property type="entry name" value="GRAM"/>
</dbReference>
<comment type="similarity">
    <text evidence="2">Belongs to the YSP2 family.</text>
</comment>
<feature type="region of interest" description="Disordered" evidence="6">
    <location>
        <begin position="390"/>
        <end position="436"/>
    </location>
</feature>
<feature type="compositionally biased region" description="Low complexity" evidence="6">
    <location>
        <begin position="85"/>
        <end position="95"/>
    </location>
</feature>
<keyword evidence="5 7" id="KW-0472">Membrane</keyword>
<keyword evidence="3 7" id="KW-0812">Transmembrane</keyword>
<dbReference type="GO" id="GO:0032541">
    <property type="term" value="C:cortical endoplasmic reticulum"/>
    <property type="evidence" value="ECO:0007669"/>
    <property type="project" value="TreeGrafter"/>
</dbReference>
<feature type="compositionally biased region" description="Basic and acidic residues" evidence="6">
    <location>
        <begin position="634"/>
        <end position="643"/>
    </location>
</feature>